<dbReference type="PANTHER" id="PTHR42730:SF1">
    <property type="entry name" value="2-OXOGLUTARATE SYNTHASE SUBUNIT KORC"/>
    <property type="match status" value="1"/>
</dbReference>
<comment type="caution">
    <text evidence="3">The sequence shown here is derived from an EMBL/GenBank/DDBJ whole genome shotgun (WGS) entry which is preliminary data.</text>
</comment>
<name>A0ABY1JCK7_9BACT</name>
<evidence type="ECO:0000256" key="1">
    <source>
        <dbReference type="ARBA" id="ARBA00023002"/>
    </source>
</evidence>
<evidence type="ECO:0000259" key="2">
    <source>
        <dbReference type="Pfam" id="PF01558"/>
    </source>
</evidence>
<dbReference type="Pfam" id="PF01558">
    <property type="entry name" value="POR"/>
    <property type="match status" value="1"/>
</dbReference>
<dbReference type="RefSeq" id="WP_074199405.1">
    <property type="nucleotide sequence ID" value="NZ_DAORXD010000025.1"/>
</dbReference>
<reference evidence="3 4" key="1">
    <citation type="submission" date="2016-11" db="EMBL/GenBank/DDBJ databases">
        <authorList>
            <person name="Varghese N."/>
            <person name="Submissions S."/>
        </authorList>
    </citation>
    <scope>NUCLEOTIDE SEQUENCE [LARGE SCALE GENOMIC DNA]</scope>
    <source>
        <strain evidence="3 4">DSM 20664</strain>
    </source>
</reference>
<dbReference type="Proteomes" id="UP000185093">
    <property type="component" value="Unassembled WGS sequence"/>
</dbReference>
<sequence length="180" mass="19288">MRFEVIFAGIGGQGVILAGTLLGEAAVRCGLKATQTQAYGVSARGGFTKTDLIVSSEEILYPYSLNPDLIIALAEEAFVRYIDVDKDTCKVIYDSGLIDVDSLGLGLDKRFVGVPITNMAIELGSPRSVNILSLGIAVSFIKDISFDALREILSETFSANTLEKNIEALSKGMELGKSIF</sequence>
<dbReference type="InterPro" id="IPR002869">
    <property type="entry name" value="Pyrv_flavodox_OxRed_cen"/>
</dbReference>
<dbReference type="PANTHER" id="PTHR42730">
    <property type="entry name" value="2-OXOGLUTARATE SYNTHASE SUBUNIT KORC"/>
    <property type="match status" value="1"/>
</dbReference>
<proteinExistence type="predicted"/>
<evidence type="ECO:0000313" key="4">
    <source>
        <dbReference type="Proteomes" id="UP000185093"/>
    </source>
</evidence>
<keyword evidence="4" id="KW-1185">Reference proteome</keyword>
<dbReference type="InterPro" id="IPR052554">
    <property type="entry name" value="2-oxoglutarate_synth_KorC"/>
</dbReference>
<gene>
    <name evidence="3" type="ORF">SAMN05444368_0879</name>
</gene>
<dbReference type="EMBL" id="FSQZ01000001">
    <property type="protein sequence ID" value="SIN66242.1"/>
    <property type="molecule type" value="Genomic_DNA"/>
</dbReference>
<organism evidence="3 4">
    <name type="scientific">Acetomicrobium flavidum</name>
    <dbReference type="NCBI Taxonomy" id="49896"/>
    <lineage>
        <taxon>Bacteria</taxon>
        <taxon>Thermotogati</taxon>
        <taxon>Synergistota</taxon>
        <taxon>Synergistia</taxon>
        <taxon>Synergistales</taxon>
        <taxon>Acetomicrobiaceae</taxon>
        <taxon>Acetomicrobium</taxon>
    </lineage>
</organism>
<keyword evidence="1" id="KW-0560">Oxidoreductase</keyword>
<dbReference type="InterPro" id="IPR019752">
    <property type="entry name" value="Pyrv/ketoisovalerate_OxRed_cat"/>
</dbReference>
<feature type="domain" description="Pyruvate/ketoisovalerate oxidoreductase catalytic" evidence="2">
    <location>
        <begin position="11"/>
        <end position="174"/>
    </location>
</feature>
<evidence type="ECO:0000313" key="3">
    <source>
        <dbReference type="EMBL" id="SIN66242.1"/>
    </source>
</evidence>
<protein>
    <submittedName>
        <fullName evidence="3">2-oxoglutarate ferredoxin oxidoreductase subunit gamma</fullName>
    </submittedName>
</protein>
<dbReference type="Gene3D" id="3.40.920.10">
    <property type="entry name" value="Pyruvate-ferredoxin oxidoreductase, PFOR, domain III"/>
    <property type="match status" value="1"/>
</dbReference>
<accession>A0ABY1JCK7</accession>
<dbReference type="SUPFAM" id="SSF53323">
    <property type="entry name" value="Pyruvate-ferredoxin oxidoreductase, PFOR, domain III"/>
    <property type="match status" value="1"/>
</dbReference>